<name>A0AAV4RFY8_9ARAC</name>
<comment type="caution">
    <text evidence="1">The sequence shown here is derived from an EMBL/GenBank/DDBJ whole genome shotgun (WGS) entry which is preliminary data.</text>
</comment>
<gene>
    <name evidence="1" type="ORF">CDAR_124361</name>
</gene>
<keyword evidence="2" id="KW-1185">Reference proteome</keyword>
<evidence type="ECO:0008006" key="3">
    <source>
        <dbReference type="Google" id="ProtNLM"/>
    </source>
</evidence>
<dbReference type="AlphaFoldDB" id="A0AAV4RFY8"/>
<protein>
    <recommendedName>
        <fullName evidence="3">Secreted protein</fullName>
    </recommendedName>
</protein>
<proteinExistence type="predicted"/>
<evidence type="ECO:0000313" key="2">
    <source>
        <dbReference type="Proteomes" id="UP001054837"/>
    </source>
</evidence>
<dbReference type="Proteomes" id="UP001054837">
    <property type="component" value="Unassembled WGS sequence"/>
</dbReference>
<accession>A0AAV4RFY8</accession>
<organism evidence="1 2">
    <name type="scientific">Caerostris darwini</name>
    <dbReference type="NCBI Taxonomy" id="1538125"/>
    <lineage>
        <taxon>Eukaryota</taxon>
        <taxon>Metazoa</taxon>
        <taxon>Ecdysozoa</taxon>
        <taxon>Arthropoda</taxon>
        <taxon>Chelicerata</taxon>
        <taxon>Arachnida</taxon>
        <taxon>Araneae</taxon>
        <taxon>Araneomorphae</taxon>
        <taxon>Entelegynae</taxon>
        <taxon>Araneoidea</taxon>
        <taxon>Araneidae</taxon>
        <taxon>Caerostris</taxon>
    </lineage>
</organism>
<sequence length="83" mass="9621">MTFRLTMLLFSWCRRYPVSTHRQAARITIPSCKTAIKCDSDLLTLKCLDIKSPIGQHSCEGELSWPILVELVSAESRHWYPHF</sequence>
<reference evidence="1 2" key="1">
    <citation type="submission" date="2021-06" db="EMBL/GenBank/DDBJ databases">
        <title>Caerostris darwini draft genome.</title>
        <authorList>
            <person name="Kono N."/>
            <person name="Arakawa K."/>
        </authorList>
    </citation>
    <scope>NUCLEOTIDE SEQUENCE [LARGE SCALE GENOMIC DNA]</scope>
</reference>
<evidence type="ECO:0000313" key="1">
    <source>
        <dbReference type="EMBL" id="GIY20395.1"/>
    </source>
</evidence>
<dbReference type="EMBL" id="BPLQ01006156">
    <property type="protein sequence ID" value="GIY20395.1"/>
    <property type="molecule type" value="Genomic_DNA"/>
</dbReference>